<feature type="compositionally biased region" description="Polar residues" evidence="7">
    <location>
        <begin position="900"/>
        <end position="927"/>
    </location>
</feature>
<feature type="compositionally biased region" description="Basic and acidic residues" evidence="7">
    <location>
        <begin position="1557"/>
        <end position="1567"/>
    </location>
</feature>
<protein>
    <recommendedName>
        <fullName evidence="6">Netrin receptor UNC5</fullName>
    </recommendedName>
</protein>
<dbReference type="PANTHER" id="PTHR12582">
    <property type="entry name" value="NETRIN RECEPTOR UNC5"/>
    <property type="match status" value="1"/>
</dbReference>
<dbReference type="Gene3D" id="2.60.40.10">
    <property type="entry name" value="Immunoglobulins"/>
    <property type="match status" value="1"/>
</dbReference>
<dbReference type="SMART" id="SM00218">
    <property type="entry name" value="ZU5"/>
    <property type="match status" value="1"/>
</dbReference>
<dbReference type="InterPro" id="IPR000906">
    <property type="entry name" value="ZU5_dom"/>
</dbReference>
<dbReference type="Gene3D" id="2.60.220.30">
    <property type="match status" value="1"/>
</dbReference>
<feature type="region of interest" description="Disordered" evidence="7">
    <location>
        <begin position="478"/>
        <end position="505"/>
    </location>
</feature>
<dbReference type="Pfam" id="PF16179">
    <property type="entry name" value="RHD_dimer"/>
    <property type="match status" value="1"/>
</dbReference>
<dbReference type="InterPro" id="IPR008967">
    <property type="entry name" value="p53-like_TF_DNA-bd_sf"/>
</dbReference>
<dbReference type="SMART" id="SM00219">
    <property type="entry name" value="TyrKc"/>
    <property type="match status" value="1"/>
</dbReference>
<feature type="compositionally biased region" description="Polar residues" evidence="7">
    <location>
        <begin position="493"/>
        <end position="505"/>
    </location>
</feature>
<dbReference type="PROSITE" id="PS51145">
    <property type="entry name" value="ZU5"/>
    <property type="match status" value="1"/>
</dbReference>
<dbReference type="SUPFAM" id="SSF81296">
    <property type="entry name" value="E set domains"/>
    <property type="match status" value="1"/>
</dbReference>
<evidence type="ECO:0000256" key="3">
    <source>
        <dbReference type="ARBA" id="ARBA00022692"/>
    </source>
</evidence>
<comment type="similarity">
    <text evidence="2 6">Belongs to the unc-5 family.</text>
</comment>
<feature type="compositionally biased region" description="Polar residues" evidence="7">
    <location>
        <begin position="1540"/>
        <end position="1554"/>
    </location>
</feature>
<keyword evidence="6" id="KW-0675">Receptor</keyword>
<keyword evidence="6" id="KW-0393">Immunoglobulin domain</keyword>
<feature type="domain" description="ZU5" evidence="10">
    <location>
        <begin position="986"/>
        <end position="1121"/>
    </location>
</feature>
<evidence type="ECO:0000256" key="6">
    <source>
        <dbReference type="RuleBase" id="RU367033"/>
    </source>
</evidence>
<evidence type="ECO:0000256" key="5">
    <source>
        <dbReference type="ARBA" id="ARBA00023136"/>
    </source>
</evidence>
<dbReference type="InterPro" id="IPR000488">
    <property type="entry name" value="Death_dom"/>
</dbReference>
<dbReference type="SUPFAM" id="SSF47986">
    <property type="entry name" value="DEATH domain"/>
    <property type="match status" value="1"/>
</dbReference>
<dbReference type="InterPro" id="IPR033772">
    <property type="entry name" value="UPA"/>
</dbReference>
<keyword evidence="4" id="KW-1133">Transmembrane helix</keyword>
<dbReference type="PROSITE" id="PS50017">
    <property type="entry name" value="DEATH_DOMAIN"/>
    <property type="match status" value="1"/>
</dbReference>
<evidence type="ECO:0000313" key="11">
    <source>
        <dbReference type="Proteomes" id="UP000694845"/>
    </source>
</evidence>
<dbReference type="Proteomes" id="UP000694845">
    <property type="component" value="Unplaced"/>
</dbReference>
<feature type="region of interest" description="Disordered" evidence="7">
    <location>
        <begin position="1465"/>
        <end position="1608"/>
    </location>
</feature>
<dbReference type="InterPro" id="IPR020635">
    <property type="entry name" value="Tyr_kinase_cat_dom"/>
</dbReference>
<feature type="compositionally biased region" description="Basic and acidic residues" evidence="7">
    <location>
        <begin position="950"/>
        <end position="980"/>
    </location>
</feature>
<evidence type="ECO:0000259" key="9">
    <source>
        <dbReference type="PROSITE" id="PS50254"/>
    </source>
</evidence>
<dbReference type="OMA" id="QHHMYSE"/>
<dbReference type="InterPro" id="IPR014756">
    <property type="entry name" value="Ig_E-set"/>
</dbReference>
<dbReference type="RefSeq" id="XP_022106121.1">
    <property type="nucleotide sequence ID" value="XM_022250429.1"/>
</dbReference>
<dbReference type="Gene3D" id="1.10.533.10">
    <property type="entry name" value="Death Domain, Fas"/>
    <property type="match status" value="1"/>
</dbReference>
<keyword evidence="6" id="KW-0217">Developmental protein</keyword>
<comment type="subcellular location">
    <subcellularLocation>
        <location evidence="6">Cell membrane</location>
        <topology evidence="6">Single-pass type I membrane protein</topology>
    </subcellularLocation>
    <subcellularLocation>
        <location evidence="1">Membrane</location>
        <topology evidence="1">Single-pass membrane protein</topology>
    </subcellularLocation>
</comment>
<dbReference type="GO" id="GO:0005886">
    <property type="term" value="C:plasma membrane"/>
    <property type="evidence" value="ECO:0007669"/>
    <property type="project" value="UniProtKB-SubCell"/>
</dbReference>
<keyword evidence="3" id="KW-0812">Transmembrane</keyword>
<feature type="compositionally biased region" description="Acidic residues" evidence="7">
    <location>
        <begin position="940"/>
        <end position="949"/>
    </location>
</feature>
<dbReference type="Pfam" id="PF17217">
    <property type="entry name" value="UPA"/>
    <property type="match status" value="1"/>
</dbReference>
<dbReference type="SUPFAM" id="SSF56112">
    <property type="entry name" value="Protein kinase-like (PK-like)"/>
    <property type="match status" value="1"/>
</dbReference>
<feature type="compositionally biased region" description="Polar residues" evidence="7">
    <location>
        <begin position="1465"/>
        <end position="1486"/>
    </location>
</feature>
<feature type="region of interest" description="Disordered" evidence="7">
    <location>
        <begin position="822"/>
        <end position="842"/>
    </location>
</feature>
<dbReference type="Gene3D" id="1.10.510.10">
    <property type="entry name" value="Transferase(Phosphotransferase) domain 1"/>
    <property type="match status" value="1"/>
</dbReference>
<evidence type="ECO:0000256" key="2">
    <source>
        <dbReference type="ARBA" id="ARBA00009844"/>
    </source>
</evidence>
<dbReference type="SUPFAM" id="SSF49417">
    <property type="entry name" value="p53-like transcription factors"/>
    <property type="match status" value="1"/>
</dbReference>
<comment type="function">
    <text evidence="6">Receptor for netrin required for axon guidance. Mediates axon repulsion of neuronal growth cones in the developing nervous system upon ligand binding.</text>
</comment>
<dbReference type="Pfam" id="PF00531">
    <property type="entry name" value="Death"/>
    <property type="match status" value="1"/>
</dbReference>
<feature type="compositionally biased region" description="Polar residues" evidence="7">
    <location>
        <begin position="830"/>
        <end position="842"/>
    </location>
</feature>
<dbReference type="InterPro" id="IPR011539">
    <property type="entry name" value="RHD_DNA_bind_dom"/>
</dbReference>
<feature type="region of interest" description="Disordered" evidence="7">
    <location>
        <begin position="874"/>
        <end position="981"/>
    </location>
</feature>
<evidence type="ECO:0000256" key="4">
    <source>
        <dbReference type="ARBA" id="ARBA00022989"/>
    </source>
</evidence>
<dbReference type="Pfam" id="PF07714">
    <property type="entry name" value="PK_Tyr_Ser-Thr"/>
    <property type="match status" value="1"/>
</dbReference>
<dbReference type="InterPro" id="IPR011009">
    <property type="entry name" value="Kinase-like_dom_sf"/>
</dbReference>
<reference evidence="12" key="1">
    <citation type="submission" date="2025-08" db="UniProtKB">
        <authorList>
            <consortium name="RefSeq"/>
        </authorList>
    </citation>
    <scope>IDENTIFICATION</scope>
</reference>
<proteinExistence type="inferred from homology"/>
<dbReference type="Gene3D" id="2.60.40.340">
    <property type="entry name" value="Rel homology domain (RHD), DNA-binding domain"/>
    <property type="match status" value="1"/>
</dbReference>
<dbReference type="GO" id="GO:0005042">
    <property type="term" value="F:netrin receptor activity"/>
    <property type="evidence" value="ECO:0007669"/>
    <property type="project" value="UniProtKB-UniRule"/>
</dbReference>
<feature type="compositionally biased region" description="Low complexity" evidence="7">
    <location>
        <begin position="880"/>
        <end position="894"/>
    </location>
</feature>
<sequence>MAAVEVSRFSPMQHHMYSELRPSTPVKRMSQTSNISQQVWKKRRVMSHLEVVEQPKSLGLHFIERGEKPPLNAYILGEKSTCEKTTYPRLMLMDYTGLAQIVWYLVADDSRHPHPYILEGEGCKDGVCTKTILAEGQIISFPGLYVRSVSRTDIKKTLEMRINTLREYLPGIEFRSKDTTEYNLNCVRICFQVLCQGQEEHHGNMSLLTRSLHSKEPSLQREPRILSISQCKGSVQGQEELTLQVTNLKTDDVFVFFHCESLEPRSSWQAFANVISISRQKSKPVDIVVETPPYPDKKITEPKTVAVQIRLMDSSVSNTIKFTYTPKPKGVTKIDQKYKLKEPIYVRYFTCPDVSTDVKPILKMAVDGKDTENSVCDPVYVYKREPRTLKKAKPEKGDAACQTEERYLRTDLGLEGYDSEEEIGIADDRVDYNRLERYRSLMMESESPANTSLTNGTERLVQTGAGLSQHDFTPKGVLGSLLSSKSNHSASSVRNQVGVHTSSRGNSSAFEKLTRVLSEVNLDSQSRCEGESCSHSESLEKSVGNCSFSSDKDIKDNQEESPPTDNQVVDAFINSTTNCLFGRFQCVFLIETTPKVQEIVLRPPGAANVPDLTGSSLYIALADKTKFPINMNPEGLVAVKDIEESQFQEEAYFDWHRLKQKNLINIIGLVKLKAVHSVILELPEEGCLVGYISRTDPAILKGSALKWIEQISKALQQLHDSGLAHQEIRLENCLISGGNDLILNIPSNLMMDGTQMEVGSAKMQDVHSFGVLGLNLLKYCGVMEDISSCLEFFQDDKMTKALTIQAVVKKLQCFSQQPSKMVPSFEVDPSSPTHELSNQNANFDFDPESYSLSLTPDSGLVCPHEIKHPAVSSLTRAERTYSSSSRESAFSDASLKSDDSLNSVRANSVVTSQGETAAATPTSSQEGDTPDGHGSSPPQEPEESEMGDEGDGRSGEDGKEESNGQDWDHYQNDKQDDSFRSHLRPPRVMKCVDHTGGILELFDGEVCLEIPPGALRDGQVEEITLSVVWNDKHIPPLKLTDMNAAPIVQCGPNGLRFEKPVLLKLPHCAVVPDPKQCKMTVHYSETGEDQGELPHWERISKPEDSNMAVEYHDRYFTLSVSHFCEFTVTIDGSGEESLAKNIMIVGYGPKLKSFDEDQQIRVYLYEDNEIIRERIHQEEQNLGGNQLDGPVKYQFHKLHRGSMIIEVKFHTASWLLTSARQRVEFSFSYMWNTKPWNRCKFTFSNSTNKATQFRCDIEAKQKDNDDIAQIEISNHVKISSEASCPEARGSARCDDKASFDAPTWPCGTTHISYRESQMYRRDLSYEGSGFGVPLCGSSLQTQSSGLGLKSAEEFGAFSLTSICSETLSKPLIPFEVERDLCVLLDPEGPAGIGNNWKLLASLFGINNNYIKLWESKRSPTSQVLSVIQHERKIQSLADLKEKLTEMRRLDAAKVIEDYEVQMCNRSTRSMQPTSEEPMALSNTPSPDETKPALTGNREFFTQPPSTFPDQKSIESSSSSSSAMVSGSSNQNMIQLAGSDTDMTGQGLSSSYAQHHSTRQELTPHPETVHSSPQNDFLSSPRNSMGTPDSCLERSDNTPWKAPTQRLADENSNMEFLKDAVKRNLHL</sequence>
<gene>
    <name evidence="12" type="primary">LOC110987583</name>
</gene>
<name>A0A8B7ZRQ3_ACAPL</name>
<dbReference type="Pfam" id="PF00554">
    <property type="entry name" value="RHD_DNA_bind"/>
    <property type="match status" value="1"/>
</dbReference>
<feature type="domain" description="Death" evidence="8">
    <location>
        <begin position="1392"/>
        <end position="1459"/>
    </location>
</feature>
<keyword evidence="5" id="KW-0472">Membrane</keyword>
<evidence type="ECO:0000259" key="8">
    <source>
        <dbReference type="PROSITE" id="PS50017"/>
    </source>
</evidence>
<dbReference type="GeneID" id="110987583"/>
<dbReference type="SMART" id="SM00429">
    <property type="entry name" value="IPT"/>
    <property type="match status" value="1"/>
</dbReference>
<organism evidence="11 12">
    <name type="scientific">Acanthaster planci</name>
    <name type="common">Crown-of-thorns starfish</name>
    <dbReference type="NCBI Taxonomy" id="133434"/>
    <lineage>
        <taxon>Eukaryota</taxon>
        <taxon>Metazoa</taxon>
        <taxon>Echinodermata</taxon>
        <taxon>Eleutherozoa</taxon>
        <taxon>Asterozoa</taxon>
        <taxon>Asteroidea</taxon>
        <taxon>Valvatacea</taxon>
        <taxon>Valvatida</taxon>
        <taxon>Acanthasteridae</taxon>
        <taxon>Acanthaster</taxon>
    </lineage>
</organism>
<dbReference type="GO" id="GO:0003677">
    <property type="term" value="F:DNA binding"/>
    <property type="evidence" value="ECO:0007669"/>
    <property type="project" value="InterPro"/>
</dbReference>
<evidence type="ECO:0000259" key="10">
    <source>
        <dbReference type="PROSITE" id="PS51145"/>
    </source>
</evidence>
<dbReference type="PROSITE" id="PS50254">
    <property type="entry name" value="REL_2"/>
    <property type="match status" value="1"/>
</dbReference>
<dbReference type="OrthoDB" id="7881762at2759"/>
<dbReference type="InterPro" id="IPR002909">
    <property type="entry name" value="IPT_dom"/>
</dbReference>
<evidence type="ECO:0000313" key="12">
    <source>
        <dbReference type="RefSeq" id="XP_022106121.1"/>
    </source>
</evidence>
<dbReference type="InterPro" id="IPR032397">
    <property type="entry name" value="RHD_dimer"/>
</dbReference>
<keyword evidence="11" id="KW-1185">Reference proteome</keyword>
<dbReference type="InterPro" id="IPR037936">
    <property type="entry name" value="UNC5A-D"/>
</dbReference>
<dbReference type="InterPro" id="IPR013783">
    <property type="entry name" value="Ig-like_fold"/>
</dbReference>
<dbReference type="InterPro" id="IPR011029">
    <property type="entry name" value="DEATH-like_dom_sf"/>
</dbReference>
<accession>A0A8B7ZRQ3</accession>
<dbReference type="Pfam" id="PF00791">
    <property type="entry name" value="ZU5"/>
    <property type="match status" value="1"/>
</dbReference>
<dbReference type="GO" id="GO:0003700">
    <property type="term" value="F:DNA-binding transcription factor activity"/>
    <property type="evidence" value="ECO:0007669"/>
    <property type="project" value="InterPro"/>
</dbReference>
<feature type="compositionally biased region" description="Low complexity" evidence="7">
    <location>
        <begin position="1513"/>
        <end position="1528"/>
    </location>
</feature>
<evidence type="ECO:0000256" key="1">
    <source>
        <dbReference type="ARBA" id="ARBA00004167"/>
    </source>
</evidence>
<dbReference type="InterPro" id="IPR001245">
    <property type="entry name" value="Ser-Thr/Tyr_kinase_cat_dom"/>
</dbReference>
<dbReference type="GO" id="GO:0004713">
    <property type="term" value="F:protein tyrosine kinase activity"/>
    <property type="evidence" value="ECO:0007669"/>
    <property type="project" value="InterPro"/>
</dbReference>
<feature type="domain" description="RHD" evidence="9">
    <location>
        <begin position="44"/>
        <end position="224"/>
    </location>
</feature>
<feature type="compositionally biased region" description="Low complexity" evidence="7">
    <location>
        <begin position="478"/>
        <end position="492"/>
    </location>
</feature>
<dbReference type="InterPro" id="IPR037059">
    <property type="entry name" value="RHD_DNA_bind_dom_sf"/>
</dbReference>
<dbReference type="PANTHER" id="PTHR12582:SF41">
    <property type="entry name" value="UNC5C-LIKE PROTEIN"/>
    <property type="match status" value="1"/>
</dbReference>
<dbReference type="KEGG" id="aplc:110987583"/>
<evidence type="ECO:0000256" key="7">
    <source>
        <dbReference type="SAM" id="MobiDB-lite"/>
    </source>
</evidence>
<feature type="compositionally biased region" description="Polar residues" evidence="7">
    <location>
        <begin position="1568"/>
        <end position="1586"/>
    </location>
</feature>